<dbReference type="PANTHER" id="PTHR30313:SF2">
    <property type="entry name" value="DNA PRIMASE"/>
    <property type="match status" value="1"/>
</dbReference>
<dbReference type="InterPro" id="IPR002694">
    <property type="entry name" value="Znf_CHC2"/>
</dbReference>
<dbReference type="InterPro" id="IPR037068">
    <property type="entry name" value="DNA_primase_core_N_sf"/>
</dbReference>
<dbReference type="OrthoDB" id="9803773at2"/>
<dbReference type="InterPro" id="IPR013264">
    <property type="entry name" value="DNAG_N"/>
</dbReference>
<dbReference type="Pfam" id="PF13155">
    <property type="entry name" value="Toprim_2"/>
    <property type="match status" value="1"/>
</dbReference>
<dbReference type="RefSeq" id="WP_148971757.1">
    <property type="nucleotide sequence ID" value="NZ_CP043316.1"/>
</dbReference>
<dbReference type="KEGG" id="cpri:FZC34_01800"/>
<keyword evidence="11" id="KW-0804">Transcription</keyword>
<sequence>MELVDSIKSSVKLSDVVRRYVNIQSSSTKKLYICCPFHSEKSPSCAIQDDIGLFHCFGCGASGDSIKFVEKMDNIPFLEACKKIADWFNIQYSTSNKKHDPNLKAMAKLKDWFVKNLNSNLTAIEYLKNRGLNYETIQKFEMGWIPNIQDVYNFCASQKITNNTMEQIGFKNSLLKIFQNRIIMPIYNNSKICAFGARKLTEQQYGPKYINSPETAYFKKSKILYGMNLIDKSKPIILVEGYMDVIALHQHNINAVASNGTAISYEHIQQGCSFGKELVICLDGDNAGLNGMKRIIDTVLPHLNENFLISFMILPNNEDPDSFLRKYGKQKWESIAKDRIALVDACWKLFFKTSDIPEVQYKYYKEILDLGDKIQNHNIKELYKKKWKEKWSKDVMQYKSNQYKNHKNKSSYIKNSMPNKHIENIKHTYEKILFAIILNNPEIYDEICEDFLYLNFSDNMSKMHEIIPEWITHHTKKLDFFEQKGCTNLVELCLSDTIMQLAPFAFSKNSKENLVKMWQFILNKHRE</sequence>
<evidence type="ECO:0000256" key="3">
    <source>
        <dbReference type="ARBA" id="ARBA00022679"/>
    </source>
</evidence>
<evidence type="ECO:0000256" key="1">
    <source>
        <dbReference type="ARBA" id="ARBA00022478"/>
    </source>
</evidence>
<dbReference type="GO" id="GO:0000428">
    <property type="term" value="C:DNA-directed RNA polymerase complex"/>
    <property type="evidence" value="ECO:0007669"/>
    <property type="project" value="UniProtKB-KW"/>
</dbReference>
<keyword evidence="6" id="KW-0479">Metal-binding</keyword>
<dbReference type="InterPro" id="IPR034151">
    <property type="entry name" value="TOPRIM_DnaG_bac"/>
</dbReference>
<feature type="domain" description="Toprim" evidence="12">
    <location>
        <begin position="234"/>
        <end position="315"/>
    </location>
</feature>
<keyword evidence="10" id="KW-0238">DNA-binding</keyword>
<proteinExistence type="predicted"/>
<evidence type="ECO:0000313" key="14">
    <source>
        <dbReference type="Proteomes" id="UP000325004"/>
    </source>
</evidence>
<dbReference type="Gene3D" id="3.90.580.10">
    <property type="entry name" value="Zinc finger, CHC2-type domain"/>
    <property type="match status" value="1"/>
</dbReference>
<evidence type="ECO:0000256" key="4">
    <source>
        <dbReference type="ARBA" id="ARBA00022695"/>
    </source>
</evidence>
<dbReference type="GO" id="GO:1990077">
    <property type="term" value="C:primosome complex"/>
    <property type="evidence" value="ECO:0007669"/>
    <property type="project" value="UniProtKB-KW"/>
</dbReference>
<keyword evidence="2" id="KW-0639">Primosome</keyword>
<dbReference type="InterPro" id="IPR006295">
    <property type="entry name" value="DNA_primase_DnaG"/>
</dbReference>
<dbReference type="EMBL" id="CP043316">
    <property type="protein sequence ID" value="QEK38636.1"/>
    <property type="molecule type" value="Genomic_DNA"/>
</dbReference>
<dbReference type="CDD" id="cd03364">
    <property type="entry name" value="TOPRIM_DnaG_primases"/>
    <property type="match status" value="1"/>
</dbReference>
<dbReference type="AlphaFoldDB" id="A0A5C0UEW2"/>
<keyword evidence="7" id="KW-0863">Zinc-finger</keyword>
<keyword evidence="1" id="KW-0240">DNA-directed RNA polymerase</keyword>
<dbReference type="SUPFAM" id="SSF57783">
    <property type="entry name" value="Zinc beta-ribbon"/>
    <property type="match status" value="1"/>
</dbReference>
<organism evidence="13 14">
    <name type="scientific">Candidatus Cytomitobacter primus</name>
    <dbReference type="NCBI Taxonomy" id="2066024"/>
    <lineage>
        <taxon>Bacteria</taxon>
        <taxon>Pseudomonadati</taxon>
        <taxon>Pseudomonadota</taxon>
        <taxon>Alphaproteobacteria</taxon>
        <taxon>Holosporales</taxon>
        <taxon>Holosporaceae</taxon>
        <taxon>Candidatus Cytomitobacter</taxon>
    </lineage>
</organism>
<dbReference type="InterPro" id="IPR050219">
    <property type="entry name" value="DnaG_primase"/>
</dbReference>
<gene>
    <name evidence="13" type="primary">dnaG</name>
    <name evidence="13" type="ORF">FZC34_01800</name>
</gene>
<protein>
    <submittedName>
        <fullName evidence="13">DNA primase</fullName>
    </submittedName>
</protein>
<dbReference type="Gene3D" id="3.40.1360.10">
    <property type="match status" value="1"/>
</dbReference>
<dbReference type="GO" id="GO:0006269">
    <property type="term" value="P:DNA replication, synthesis of primer"/>
    <property type="evidence" value="ECO:0007669"/>
    <property type="project" value="UniProtKB-KW"/>
</dbReference>
<evidence type="ECO:0000256" key="9">
    <source>
        <dbReference type="ARBA" id="ARBA00022842"/>
    </source>
</evidence>
<dbReference type="GO" id="GO:0003677">
    <property type="term" value="F:DNA binding"/>
    <property type="evidence" value="ECO:0007669"/>
    <property type="project" value="UniProtKB-KW"/>
</dbReference>
<dbReference type="GO" id="GO:0003899">
    <property type="term" value="F:DNA-directed RNA polymerase activity"/>
    <property type="evidence" value="ECO:0007669"/>
    <property type="project" value="InterPro"/>
</dbReference>
<accession>A0A5C0UEW2</accession>
<dbReference type="Gene3D" id="3.90.980.10">
    <property type="entry name" value="DNA primase, catalytic core, N-terminal domain"/>
    <property type="match status" value="1"/>
</dbReference>
<dbReference type="NCBIfam" id="TIGR01391">
    <property type="entry name" value="dnaG"/>
    <property type="match status" value="1"/>
</dbReference>
<dbReference type="GO" id="GO:0005737">
    <property type="term" value="C:cytoplasm"/>
    <property type="evidence" value="ECO:0007669"/>
    <property type="project" value="TreeGrafter"/>
</dbReference>
<dbReference type="PANTHER" id="PTHR30313">
    <property type="entry name" value="DNA PRIMASE"/>
    <property type="match status" value="1"/>
</dbReference>
<keyword evidence="4" id="KW-0548">Nucleotidyltransferase</keyword>
<keyword evidence="8" id="KW-0862">Zinc</keyword>
<evidence type="ECO:0000256" key="8">
    <source>
        <dbReference type="ARBA" id="ARBA00022833"/>
    </source>
</evidence>
<keyword evidence="9" id="KW-0460">Magnesium</keyword>
<dbReference type="Pfam" id="PF01807">
    <property type="entry name" value="Zn_ribbon_DnaG"/>
    <property type="match status" value="1"/>
</dbReference>
<name>A0A5C0UEW2_9PROT</name>
<dbReference type="GO" id="GO:0008270">
    <property type="term" value="F:zinc ion binding"/>
    <property type="evidence" value="ECO:0007669"/>
    <property type="project" value="UniProtKB-KW"/>
</dbReference>
<dbReference type="PROSITE" id="PS50880">
    <property type="entry name" value="TOPRIM"/>
    <property type="match status" value="1"/>
</dbReference>
<keyword evidence="3" id="KW-0808">Transferase</keyword>
<dbReference type="SUPFAM" id="SSF56731">
    <property type="entry name" value="DNA primase core"/>
    <property type="match status" value="1"/>
</dbReference>
<dbReference type="InterPro" id="IPR036977">
    <property type="entry name" value="DNA_primase_Znf_CHC2"/>
</dbReference>
<evidence type="ECO:0000256" key="11">
    <source>
        <dbReference type="ARBA" id="ARBA00023163"/>
    </source>
</evidence>
<evidence type="ECO:0000256" key="5">
    <source>
        <dbReference type="ARBA" id="ARBA00022705"/>
    </source>
</evidence>
<reference evidence="13 14" key="1">
    <citation type="submission" date="2019-08" db="EMBL/GenBank/DDBJ databases">
        <title>Highly reduced genomes of protist endosymbionts show evolutionary convergence.</title>
        <authorList>
            <person name="George E."/>
            <person name="Husnik F."/>
            <person name="Tashyreva D."/>
            <person name="Prokopchuk G."/>
            <person name="Horak A."/>
            <person name="Kwong W.K."/>
            <person name="Lukes J."/>
            <person name="Keeling P.J."/>
        </authorList>
    </citation>
    <scope>NUCLEOTIDE SEQUENCE [LARGE SCALE GENOMIC DNA]</scope>
    <source>
        <strain evidence="13">1604LC</strain>
    </source>
</reference>
<evidence type="ECO:0000256" key="10">
    <source>
        <dbReference type="ARBA" id="ARBA00023125"/>
    </source>
</evidence>
<evidence type="ECO:0000259" key="12">
    <source>
        <dbReference type="PROSITE" id="PS50880"/>
    </source>
</evidence>
<dbReference type="Pfam" id="PF08275">
    <property type="entry name" value="DNAG_N"/>
    <property type="match status" value="1"/>
</dbReference>
<keyword evidence="14" id="KW-1185">Reference proteome</keyword>
<dbReference type="SMART" id="SM00493">
    <property type="entry name" value="TOPRIM"/>
    <property type="match status" value="1"/>
</dbReference>
<dbReference type="Proteomes" id="UP000325004">
    <property type="component" value="Chromosome"/>
</dbReference>
<evidence type="ECO:0000256" key="2">
    <source>
        <dbReference type="ARBA" id="ARBA00022515"/>
    </source>
</evidence>
<keyword evidence="5" id="KW-0235">DNA replication</keyword>
<evidence type="ECO:0000256" key="7">
    <source>
        <dbReference type="ARBA" id="ARBA00022771"/>
    </source>
</evidence>
<evidence type="ECO:0000256" key="6">
    <source>
        <dbReference type="ARBA" id="ARBA00022723"/>
    </source>
</evidence>
<evidence type="ECO:0000313" key="13">
    <source>
        <dbReference type="EMBL" id="QEK38636.1"/>
    </source>
</evidence>
<dbReference type="InterPro" id="IPR006171">
    <property type="entry name" value="TOPRIM_dom"/>
</dbReference>
<dbReference type="SMART" id="SM00400">
    <property type="entry name" value="ZnF_CHCC"/>
    <property type="match status" value="1"/>
</dbReference>